<reference evidence="2 3" key="1">
    <citation type="submission" date="2018-01" db="EMBL/GenBank/DDBJ databases">
        <title>Deinococcus koreensis sp. nov., a radiation-resistant bacterium isolated from river water.</title>
        <authorList>
            <person name="Choi A."/>
        </authorList>
    </citation>
    <scope>NUCLEOTIDE SEQUENCE [LARGE SCALE GENOMIC DNA]</scope>
    <source>
        <strain evidence="2 3">SJW1-2</strain>
    </source>
</reference>
<sequence length="456" mass="47186">MPVILSLAMMSAPAHAASSLTLPVSVPLAGVQVAANARVPAEFARLDETREFLGGLLSVRLAGTVTRAGHVSVKPGADGTSLLLSVPIRADFRATGTGLTRDFGGAATVTLSLTPTVTPQWEAGVRVGSDYAWTDPLSVELAPGVRVSVQSLVDSQVRAQLSRVAAGVETGVREGARLRERAGRLWARTQQPWTLPVPAAAGPAYARVSPRTLSVTPPRFTPEALKLTLGATFDLSAGLGTAPAGAAQPLPPLTVADLPPGGVSLNVPLSAPYPELSRLATTYAAARPFPLPVPTSPVLRVLDVAVKPSGTRLKVTVRLRIEGPLGLRLPATVDVSGTPALDDGGRIVTLQGVSVTTRREGLSGRLIGWLADSRAQAYLQQAARFDLGPRLDAHRADLQQRLPFSPVPGVTLSGTLGPLSLRSVTPTPDALLVTAQAGGTLEARLDAGALGASLRP</sequence>
<protein>
    <recommendedName>
        <fullName evidence="4">DUF4403 domain-containing protein</fullName>
    </recommendedName>
</protein>
<comment type="caution">
    <text evidence="2">The sequence shown here is derived from an EMBL/GenBank/DDBJ whole genome shotgun (WGS) entry which is preliminary data.</text>
</comment>
<dbReference type="OrthoDB" id="67134at2"/>
<dbReference type="InterPro" id="IPR025515">
    <property type="entry name" value="DUF4403"/>
</dbReference>
<dbReference type="Pfam" id="PF14356">
    <property type="entry name" value="DUF4403"/>
    <property type="match status" value="1"/>
</dbReference>
<dbReference type="Proteomes" id="UP000236379">
    <property type="component" value="Unassembled WGS sequence"/>
</dbReference>
<evidence type="ECO:0000256" key="1">
    <source>
        <dbReference type="SAM" id="SignalP"/>
    </source>
</evidence>
<feature type="signal peptide" evidence="1">
    <location>
        <begin position="1"/>
        <end position="16"/>
    </location>
</feature>
<evidence type="ECO:0008006" key="4">
    <source>
        <dbReference type="Google" id="ProtNLM"/>
    </source>
</evidence>
<evidence type="ECO:0000313" key="3">
    <source>
        <dbReference type="Proteomes" id="UP000236379"/>
    </source>
</evidence>
<organism evidence="2 3">
    <name type="scientific">Deinococcus koreensis</name>
    <dbReference type="NCBI Taxonomy" id="2054903"/>
    <lineage>
        <taxon>Bacteria</taxon>
        <taxon>Thermotogati</taxon>
        <taxon>Deinococcota</taxon>
        <taxon>Deinococci</taxon>
        <taxon>Deinococcales</taxon>
        <taxon>Deinococcaceae</taxon>
        <taxon>Deinococcus</taxon>
    </lineage>
</organism>
<keyword evidence="1" id="KW-0732">Signal</keyword>
<gene>
    <name evidence="2" type="ORF">CVO96_03845</name>
</gene>
<keyword evidence="3" id="KW-1185">Reference proteome</keyword>
<accession>A0A2K3V242</accession>
<feature type="chain" id="PRO_5014376077" description="DUF4403 domain-containing protein" evidence="1">
    <location>
        <begin position="17"/>
        <end position="456"/>
    </location>
</feature>
<dbReference type="AlphaFoldDB" id="A0A2K3V242"/>
<name>A0A2K3V242_9DEIO</name>
<proteinExistence type="predicted"/>
<evidence type="ECO:0000313" key="2">
    <source>
        <dbReference type="EMBL" id="PNY82848.1"/>
    </source>
</evidence>
<dbReference type="EMBL" id="PPPD01000001">
    <property type="protein sequence ID" value="PNY82848.1"/>
    <property type="molecule type" value="Genomic_DNA"/>
</dbReference>